<dbReference type="Proteomes" id="UP000032568">
    <property type="component" value="Chromosome"/>
</dbReference>
<sequence length="534" mass="61274">MATDYQANKKLKILIINTDMAAGISLKKILLSLGRHEVVIKKDARYLVERKQTFAYDLIIIQDEHDFTFSGPDLIRYFTRKHLVPIWCKFVLLTSGAIEENSSIIFRHLRTEMLQSPLSPKTVQKLLAITQASLNLFQPVLKNLHSLSAAVLVKQVSTINSSKLSSLHKDELLLLKIKLLFLGAHPELAWLLTSKISHPGDKYREQLFISFTSGQKEQFIQTLESPDIQEYYFRGYVYYATYLALMEHKPDQALTSFSKLEALVLRPNEIDTYALLILQSKGLAAAVEFIHHKQKIKTSFYYANSLSISLMKIYVSALIAGDTGTLDKAQILAALDNILTNNTFDKGSFKFNIYEPFIKIGMAILAENNIKTEFDQLCKDKEAYDVIQLNILLYFANKMALTGISLDIHKQIEKCYARLEMSPELLSFKITNKLVLQNTLSKDELIKRHRELGNHHWHENRRFRALRHFQKADAFAGDNSQIKLYLLTIMSELGIDRYWDIEPPALIEAIDKSALSQTQQQEFEQYLETQQSKA</sequence>
<keyword evidence="2" id="KW-1185">Reference proteome</keyword>
<protein>
    <submittedName>
        <fullName evidence="1">Uncharacterized protein</fullName>
    </submittedName>
</protein>
<name>A0AAE9YN81_9GAMM</name>
<evidence type="ECO:0000313" key="1">
    <source>
        <dbReference type="EMBL" id="WDD97199.1"/>
    </source>
</evidence>
<evidence type="ECO:0000313" key="2">
    <source>
        <dbReference type="Proteomes" id="UP000032568"/>
    </source>
</evidence>
<accession>A0AAE9YN81</accession>
<dbReference type="AlphaFoldDB" id="A0AAE9YN81"/>
<reference evidence="1 2" key="1">
    <citation type="journal article" date="2015" name="Genome Announc.">
        <title>Draft Genome Sequences of Marine Isolates of Thalassomonas viridans and Thalassomonas actiniarum.</title>
        <authorList>
            <person name="Olonade I."/>
            <person name="van Zyl L.J."/>
            <person name="Trindade M."/>
        </authorList>
    </citation>
    <scope>NUCLEOTIDE SEQUENCE [LARGE SCALE GENOMIC DNA]</scope>
    <source>
        <strain evidence="1 2">A5K-106</strain>
    </source>
</reference>
<dbReference type="RefSeq" id="WP_044833930.1">
    <property type="nucleotide sequence ID" value="NZ_CP059735.1"/>
</dbReference>
<gene>
    <name evidence="1" type="ORF">SG35_017860</name>
</gene>
<organism evidence="1 2">
    <name type="scientific">Thalassomonas actiniarum</name>
    <dbReference type="NCBI Taxonomy" id="485447"/>
    <lineage>
        <taxon>Bacteria</taxon>
        <taxon>Pseudomonadati</taxon>
        <taxon>Pseudomonadota</taxon>
        <taxon>Gammaproteobacteria</taxon>
        <taxon>Alteromonadales</taxon>
        <taxon>Colwelliaceae</taxon>
        <taxon>Thalassomonas</taxon>
    </lineage>
</organism>
<proteinExistence type="predicted"/>
<reference evidence="1 2" key="2">
    <citation type="journal article" date="2022" name="Mar. Drugs">
        <title>Bioassay-Guided Fractionation Leads to the Detection of Cholic Acid Generated by the Rare Thalassomonas sp.</title>
        <authorList>
            <person name="Pheiffer F."/>
            <person name="Schneider Y.K."/>
            <person name="Hansen E.H."/>
            <person name="Andersen J.H."/>
            <person name="Isaksson J."/>
            <person name="Busche T."/>
            <person name="R C."/>
            <person name="Kalinowski J."/>
            <person name="Zyl L.V."/>
            <person name="Trindade M."/>
        </authorList>
    </citation>
    <scope>NUCLEOTIDE SEQUENCE [LARGE SCALE GENOMIC DNA]</scope>
    <source>
        <strain evidence="1 2">A5K-106</strain>
    </source>
</reference>
<dbReference type="KEGG" id="tact:SG35_017860"/>
<dbReference type="EMBL" id="CP059735">
    <property type="protein sequence ID" value="WDD97199.1"/>
    <property type="molecule type" value="Genomic_DNA"/>
</dbReference>